<reference evidence="7 8" key="1">
    <citation type="submission" date="2022-10" db="EMBL/GenBank/DDBJ databases">
        <title>Erythrobacter sp. sf7 Genome sequencing.</title>
        <authorList>
            <person name="Park S."/>
        </authorList>
    </citation>
    <scope>NUCLEOTIDE SEQUENCE [LARGE SCALE GENOMIC DNA]</scope>
    <source>
        <strain evidence="8">sf7</strain>
    </source>
</reference>
<keyword evidence="3 6" id="KW-0812">Transmembrane</keyword>
<keyword evidence="8" id="KW-1185">Reference proteome</keyword>
<proteinExistence type="inferred from homology"/>
<dbReference type="InterPro" id="IPR004307">
    <property type="entry name" value="TspO_MBR"/>
</dbReference>
<sequence>MKRIMILPVTVATVAALCVAALGATITDLGPWYQALAKPGWNPPDVMFPMGWTLIYALITISAITAWRAAPTSVAAEWVIGLFALNGFLNITWSLIFFRMQRPDWAFIELTLLWLSIIALIIFCGRFSRTAAALLVPYLAWVSFAGALNWAVVDLNAPFG</sequence>
<dbReference type="RefSeq" id="WP_273677149.1">
    <property type="nucleotide sequence ID" value="NZ_JAQQXQ010000004.1"/>
</dbReference>
<evidence type="ECO:0000256" key="2">
    <source>
        <dbReference type="ARBA" id="ARBA00007524"/>
    </source>
</evidence>
<dbReference type="PANTHER" id="PTHR10057">
    <property type="entry name" value="PERIPHERAL-TYPE BENZODIAZEPINE RECEPTOR"/>
    <property type="match status" value="1"/>
</dbReference>
<accession>A0ABT5JP36</accession>
<protein>
    <submittedName>
        <fullName evidence="7">Tryptophan-rich sensory protein</fullName>
    </submittedName>
</protein>
<feature type="transmembrane region" description="Helical" evidence="6">
    <location>
        <begin position="79"/>
        <end position="99"/>
    </location>
</feature>
<evidence type="ECO:0000256" key="6">
    <source>
        <dbReference type="SAM" id="Phobius"/>
    </source>
</evidence>
<comment type="caution">
    <text evidence="7">The sequence shown here is derived from an EMBL/GenBank/DDBJ whole genome shotgun (WGS) entry which is preliminary data.</text>
</comment>
<gene>
    <name evidence="7" type="ORF">OIK40_06445</name>
</gene>
<feature type="transmembrane region" description="Helical" evidence="6">
    <location>
        <begin position="105"/>
        <end position="124"/>
    </location>
</feature>
<evidence type="ECO:0000313" key="8">
    <source>
        <dbReference type="Proteomes" id="UP001216558"/>
    </source>
</evidence>
<evidence type="ECO:0000256" key="4">
    <source>
        <dbReference type="ARBA" id="ARBA00022989"/>
    </source>
</evidence>
<evidence type="ECO:0000313" key="7">
    <source>
        <dbReference type="EMBL" id="MDC8754281.1"/>
    </source>
</evidence>
<evidence type="ECO:0000256" key="5">
    <source>
        <dbReference type="ARBA" id="ARBA00023136"/>
    </source>
</evidence>
<dbReference type="Pfam" id="PF03073">
    <property type="entry name" value="TspO_MBR"/>
    <property type="match status" value="1"/>
</dbReference>
<dbReference type="Proteomes" id="UP001216558">
    <property type="component" value="Unassembled WGS sequence"/>
</dbReference>
<feature type="transmembrane region" description="Helical" evidence="6">
    <location>
        <begin position="131"/>
        <end position="152"/>
    </location>
</feature>
<dbReference type="InterPro" id="IPR038330">
    <property type="entry name" value="TspO/MBR-related_sf"/>
</dbReference>
<dbReference type="PIRSF" id="PIRSF005859">
    <property type="entry name" value="PBR"/>
    <property type="match status" value="1"/>
</dbReference>
<keyword evidence="4 6" id="KW-1133">Transmembrane helix</keyword>
<dbReference type="PANTHER" id="PTHR10057:SF0">
    <property type="entry name" value="TRANSLOCATOR PROTEIN"/>
    <property type="match status" value="1"/>
</dbReference>
<evidence type="ECO:0000256" key="3">
    <source>
        <dbReference type="ARBA" id="ARBA00022692"/>
    </source>
</evidence>
<evidence type="ECO:0000256" key="1">
    <source>
        <dbReference type="ARBA" id="ARBA00004141"/>
    </source>
</evidence>
<feature type="transmembrane region" description="Helical" evidence="6">
    <location>
        <begin position="47"/>
        <end position="67"/>
    </location>
</feature>
<comment type="subcellular location">
    <subcellularLocation>
        <location evidence="1">Membrane</location>
        <topology evidence="1">Multi-pass membrane protein</topology>
    </subcellularLocation>
</comment>
<dbReference type="EMBL" id="JAQQXQ010000004">
    <property type="protein sequence ID" value="MDC8754281.1"/>
    <property type="molecule type" value="Genomic_DNA"/>
</dbReference>
<comment type="similarity">
    <text evidence="2">Belongs to the TspO/BZRP family.</text>
</comment>
<name>A0ABT5JP36_9SPHN</name>
<organism evidence="7 8">
    <name type="scientific">Erythrobacter fulvus</name>
    <dbReference type="NCBI Taxonomy" id="2987523"/>
    <lineage>
        <taxon>Bacteria</taxon>
        <taxon>Pseudomonadati</taxon>
        <taxon>Pseudomonadota</taxon>
        <taxon>Alphaproteobacteria</taxon>
        <taxon>Sphingomonadales</taxon>
        <taxon>Erythrobacteraceae</taxon>
        <taxon>Erythrobacter/Porphyrobacter group</taxon>
        <taxon>Erythrobacter</taxon>
    </lineage>
</organism>
<dbReference type="Gene3D" id="1.20.1260.100">
    <property type="entry name" value="TspO/MBR protein"/>
    <property type="match status" value="1"/>
</dbReference>
<dbReference type="CDD" id="cd15904">
    <property type="entry name" value="TSPO_MBR"/>
    <property type="match status" value="1"/>
</dbReference>
<keyword evidence="5 6" id="KW-0472">Membrane</keyword>